<gene>
    <name evidence="1" type="ORF">JOQ06_003577</name>
</gene>
<dbReference type="AlphaFoldDB" id="A0AAD6AHK0"/>
<feature type="non-terminal residue" evidence="1">
    <location>
        <position position="57"/>
    </location>
</feature>
<comment type="caution">
    <text evidence="1">The sequence shown here is derived from an EMBL/GenBank/DDBJ whole genome shotgun (WGS) entry which is preliminary data.</text>
</comment>
<evidence type="ECO:0000313" key="2">
    <source>
        <dbReference type="Proteomes" id="UP001219934"/>
    </source>
</evidence>
<reference evidence="1" key="1">
    <citation type="submission" date="2022-11" db="EMBL/GenBank/DDBJ databases">
        <title>Chromosome-level genome of Pogonophryne albipinna.</title>
        <authorList>
            <person name="Jo E."/>
        </authorList>
    </citation>
    <scope>NUCLEOTIDE SEQUENCE</scope>
    <source>
        <strain evidence="1">SGF0006</strain>
        <tissue evidence="1">Muscle</tissue>
    </source>
</reference>
<keyword evidence="2" id="KW-1185">Reference proteome</keyword>
<sequence>TPSRTLGALRQRDRKTEKEISGPSDVCVIYTPTRSPPLSLFLSSSSFPQFQVADSAV</sequence>
<name>A0AAD6AHK0_9TELE</name>
<evidence type="ECO:0000313" key="1">
    <source>
        <dbReference type="EMBL" id="KAJ4924625.1"/>
    </source>
</evidence>
<dbReference type="EMBL" id="JAPTMU010000022">
    <property type="protein sequence ID" value="KAJ4924625.1"/>
    <property type="molecule type" value="Genomic_DNA"/>
</dbReference>
<accession>A0AAD6AHK0</accession>
<feature type="non-terminal residue" evidence="1">
    <location>
        <position position="1"/>
    </location>
</feature>
<organism evidence="1 2">
    <name type="scientific">Pogonophryne albipinna</name>
    <dbReference type="NCBI Taxonomy" id="1090488"/>
    <lineage>
        <taxon>Eukaryota</taxon>
        <taxon>Metazoa</taxon>
        <taxon>Chordata</taxon>
        <taxon>Craniata</taxon>
        <taxon>Vertebrata</taxon>
        <taxon>Euteleostomi</taxon>
        <taxon>Actinopterygii</taxon>
        <taxon>Neopterygii</taxon>
        <taxon>Teleostei</taxon>
        <taxon>Neoteleostei</taxon>
        <taxon>Acanthomorphata</taxon>
        <taxon>Eupercaria</taxon>
        <taxon>Perciformes</taxon>
        <taxon>Notothenioidei</taxon>
        <taxon>Pogonophryne</taxon>
    </lineage>
</organism>
<protein>
    <submittedName>
        <fullName evidence="1">Uncharacterized protein</fullName>
    </submittedName>
</protein>
<proteinExistence type="predicted"/>
<dbReference type="Proteomes" id="UP001219934">
    <property type="component" value="Unassembled WGS sequence"/>
</dbReference>